<dbReference type="RefSeq" id="WP_015513210.1">
    <property type="nucleotide sequence ID" value="NZ_JAJCNA010000029.1"/>
</dbReference>
<dbReference type="Proteomes" id="UP000260773">
    <property type="component" value="Unassembled WGS sequence"/>
</dbReference>
<name>A0A3E2XNQ2_9FIRM</name>
<dbReference type="EMBL" id="QVEP01000025">
    <property type="protein sequence ID" value="RGB79038.1"/>
    <property type="molecule type" value="Genomic_DNA"/>
</dbReference>
<sequence>MRDKHGIGQAIVMITQLSINMLVPVFMCLFIGIWLDKRLGTGWLTLVFLILGIMASIRSMFITLKPLLKGEREKKDEAFKKQLDEQFKDSE</sequence>
<dbReference type="EMBL" id="QVFD01000003">
    <property type="protein sequence ID" value="RGC49353.1"/>
    <property type="molecule type" value="Genomic_DNA"/>
</dbReference>
<protein>
    <submittedName>
        <fullName evidence="3">AtpZ/AtpI family protein</fullName>
    </submittedName>
</protein>
<organism evidence="3 5">
    <name type="scientific">Coprococcus catus</name>
    <dbReference type="NCBI Taxonomy" id="116085"/>
    <lineage>
        <taxon>Bacteria</taxon>
        <taxon>Bacillati</taxon>
        <taxon>Bacillota</taxon>
        <taxon>Clostridia</taxon>
        <taxon>Lachnospirales</taxon>
        <taxon>Lachnospiraceae</taxon>
        <taxon>Coprococcus</taxon>
    </lineage>
</organism>
<comment type="caution">
    <text evidence="3">The sequence shown here is derived from an EMBL/GenBank/DDBJ whole genome shotgun (WGS) entry which is preliminary data.</text>
</comment>
<evidence type="ECO:0000313" key="2">
    <source>
        <dbReference type="EMBL" id="RGB79038.1"/>
    </source>
</evidence>
<evidence type="ECO:0000256" key="1">
    <source>
        <dbReference type="SAM" id="Phobius"/>
    </source>
</evidence>
<dbReference type="Proteomes" id="UP000261231">
    <property type="component" value="Unassembled WGS sequence"/>
</dbReference>
<evidence type="ECO:0000313" key="5">
    <source>
        <dbReference type="Proteomes" id="UP000261231"/>
    </source>
</evidence>
<evidence type="ECO:0000313" key="3">
    <source>
        <dbReference type="EMBL" id="RGC49353.1"/>
    </source>
</evidence>
<keyword evidence="5" id="KW-1185">Reference proteome</keyword>
<evidence type="ECO:0000313" key="4">
    <source>
        <dbReference type="Proteomes" id="UP000260773"/>
    </source>
</evidence>
<reference evidence="4 5" key="1">
    <citation type="submission" date="2018-08" db="EMBL/GenBank/DDBJ databases">
        <title>A genome reference for cultivated species of the human gut microbiota.</title>
        <authorList>
            <person name="Zou Y."/>
            <person name="Xue W."/>
            <person name="Luo G."/>
        </authorList>
    </citation>
    <scope>NUCLEOTIDE SEQUENCE [LARGE SCALE GENOMIC DNA]</scope>
    <source>
        <strain evidence="2 4">AF45-17</strain>
        <strain evidence="3 5">AM28-39</strain>
    </source>
</reference>
<keyword evidence="1" id="KW-0472">Membrane</keyword>
<dbReference type="OrthoDB" id="2087782at2"/>
<dbReference type="Pfam" id="PF09527">
    <property type="entry name" value="ATPase_gene1"/>
    <property type="match status" value="1"/>
</dbReference>
<dbReference type="InterPro" id="IPR032820">
    <property type="entry name" value="ATPase_put"/>
</dbReference>
<dbReference type="AlphaFoldDB" id="A0A3E2XNQ2"/>
<feature type="transmembrane region" description="Helical" evidence="1">
    <location>
        <begin position="41"/>
        <end position="64"/>
    </location>
</feature>
<keyword evidence="1" id="KW-0812">Transmembrane</keyword>
<proteinExistence type="predicted"/>
<accession>A0A3E2XNQ2</accession>
<feature type="transmembrane region" description="Helical" evidence="1">
    <location>
        <begin position="12"/>
        <end position="35"/>
    </location>
</feature>
<keyword evidence="1" id="KW-1133">Transmembrane helix</keyword>
<gene>
    <name evidence="2" type="ORF">DW070_10480</name>
    <name evidence="3" type="ORF">DW747_05260</name>
</gene>